<feature type="signal peptide" evidence="1">
    <location>
        <begin position="1"/>
        <end position="21"/>
    </location>
</feature>
<protein>
    <submittedName>
        <fullName evidence="3">META domain-containing protein</fullName>
    </submittedName>
</protein>
<name>A0A1B2LY41_9GAMM</name>
<feature type="domain" description="DUF306" evidence="2">
    <location>
        <begin position="35"/>
        <end position="141"/>
    </location>
</feature>
<reference evidence="3 4" key="1">
    <citation type="submission" date="2016-08" db="EMBL/GenBank/DDBJ databases">
        <authorList>
            <person name="Seilhamer J.J."/>
        </authorList>
    </citation>
    <scope>NUCLEOTIDE SEQUENCE [LARGE SCALE GENOMIC DNA]</scope>
    <source>
        <strain evidence="3 4">BRTC-1</strain>
    </source>
</reference>
<dbReference type="AlphaFoldDB" id="A0A1B2LY41"/>
<keyword evidence="4" id="KW-1185">Reference proteome</keyword>
<dbReference type="Pfam" id="PF03724">
    <property type="entry name" value="META"/>
    <property type="match status" value="1"/>
</dbReference>
<dbReference type="InterPro" id="IPR038670">
    <property type="entry name" value="HslJ-like_sf"/>
</dbReference>
<dbReference type="STRING" id="1789224.BFG52_05160"/>
<dbReference type="OrthoDB" id="5348860at2"/>
<gene>
    <name evidence="3" type="ORF">BFG52_05160</name>
</gene>
<dbReference type="PANTHER" id="PTHR35535">
    <property type="entry name" value="HEAT SHOCK PROTEIN HSLJ"/>
    <property type="match status" value="1"/>
</dbReference>
<dbReference type="Gene3D" id="2.40.128.270">
    <property type="match status" value="1"/>
</dbReference>
<dbReference type="EMBL" id="CP016895">
    <property type="protein sequence ID" value="AOA57799.1"/>
    <property type="molecule type" value="Genomic_DNA"/>
</dbReference>
<dbReference type="KEGG" id="ala:BFG52_05160"/>
<evidence type="ECO:0000313" key="3">
    <source>
        <dbReference type="EMBL" id="AOA57799.1"/>
    </source>
</evidence>
<keyword evidence="1" id="KW-0732">Signal</keyword>
<sequence length="146" mass="15961">MLKKIALTTGFIASLSMVGCATMDNPATNKNLNLLQNKDWVVTQINQVDYAPENTQTLASLKFGDSALSGSDGCNRIMGGYAVQGNKIKFSSLATTQMMCMDTVDLPEKFNTALNQVKSFAVNKSQLKLLDKEGKVVLKFRTQTNE</sequence>
<dbReference type="PANTHER" id="PTHR35535:SF1">
    <property type="entry name" value="HEAT SHOCK PROTEIN HSLJ"/>
    <property type="match status" value="1"/>
</dbReference>
<organism evidence="3 4">
    <name type="scientific">Acinetobacter larvae</name>
    <dbReference type="NCBI Taxonomy" id="1789224"/>
    <lineage>
        <taxon>Bacteria</taxon>
        <taxon>Pseudomonadati</taxon>
        <taxon>Pseudomonadota</taxon>
        <taxon>Gammaproteobacteria</taxon>
        <taxon>Moraxellales</taxon>
        <taxon>Moraxellaceae</taxon>
        <taxon>Acinetobacter</taxon>
    </lineage>
</organism>
<feature type="chain" id="PRO_5008539893" evidence="1">
    <location>
        <begin position="22"/>
        <end position="146"/>
    </location>
</feature>
<accession>A0A1B2LY41</accession>
<proteinExistence type="predicted"/>
<dbReference type="PROSITE" id="PS51257">
    <property type="entry name" value="PROKAR_LIPOPROTEIN"/>
    <property type="match status" value="1"/>
</dbReference>
<dbReference type="InterPro" id="IPR005184">
    <property type="entry name" value="DUF306_Meta_HslJ"/>
</dbReference>
<evidence type="ECO:0000313" key="4">
    <source>
        <dbReference type="Proteomes" id="UP000093391"/>
    </source>
</evidence>
<dbReference type="RefSeq" id="WP_067553310.1">
    <property type="nucleotide sequence ID" value="NZ_CP016895.1"/>
</dbReference>
<evidence type="ECO:0000259" key="2">
    <source>
        <dbReference type="Pfam" id="PF03724"/>
    </source>
</evidence>
<dbReference type="Proteomes" id="UP000093391">
    <property type="component" value="Chromosome"/>
</dbReference>
<evidence type="ECO:0000256" key="1">
    <source>
        <dbReference type="SAM" id="SignalP"/>
    </source>
</evidence>
<dbReference type="InterPro" id="IPR053147">
    <property type="entry name" value="Hsp_HslJ-like"/>
</dbReference>